<feature type="chain" id="PRO_5038889583" description="Flavodoxin-like domain-containing protein" evidence="2">
    <location>
        <begin position="24"/>
        <end position="241"/>
    </location>
</feature>
<dbReference type="GeneID" id="92716428"/>
<protein>
    <recommendedName>
        <fullName evidence="3">Flavodoxin-like domain-containing protein</fullName>
    </recommendedName>
</protein>
<dbReference type="Pfam" id="PF12682">
    <property type="entry name" value="Flavodoxin_4"/>
    <property type="match status" value="1"/>
</dbReference>
<feature type="signal peptide" evidence="2">
    <location>
        <begin position="1"/>
        <end position="23"/>
    </location>
</feature>
<name>A0A8D5A5Y4_9FIRM</name>
<gene>
    <name evidence="4" type="ORF">Dia5BBH33_12060</name>
</gene>
<dbReference type="SUPFAM" id="SSF52218">
    <property type="entry name" value="Flavoproteins"/>
    <property type="match status" value="1"/>
</dbReference>
<feature type="domain" description="Flavodoxin-like" evidence="3">
    <location>
        <begin position="88"/>
        <end position="236"/>
    </location>
</feature>
<dbReference type="GO" id="GO:0016651">
    <property type="term" value="F:oxidoreductase activity, acting on NAD(P)H"/>
    <property type="evidence" value="ECO:0007669"/>
    <property type="project" value="UniProtKB-ARBA"/>
</dbReference>
<dbReference type="InterPro" id="IPR008254">
    <property type="entry name" value="Flavodoxin/NO_synth"/>
</dbReference>
<evidence type="ECO:0000259" key="3">
    <source>
        <dbReference type="Pfam" id="PF12682"/>
    </source>
</evidence>
<dbReference type="Gene3D" id="3.40.50.360">
    <property type="match status" value="1"/>
</dbReference>
<dbReference type="AlphaFoldDB" id="A0A8D5A5Y4"/>
<evidence type="ECO:0000313" key="4">
    <source>
        <dbReference type="EMBL" id="BBK25271.1"/>
    </source>
</evidence>
<dbReference type="PANTHER" id="PTHR39201">
    <property type="entry name" value="EXPORTED PROTEIN-RELATED"/>
    <property type="match status" value="1"/>
</dbReference>
<dbReference type="RefSeq" id="WP_162501767.1">
    <property type="nucleotide sequence ID" value="NZ_AP019697.1"/>
</dbReference>
<dbReference type="EMBL" id="AP019697">
    <property type="protein sequence ID" value="BBK25271.1"/>
    <property type="molecule type" value="Genomic_DNA"/>
</dbReference>
<keyword evidence="5" id="KW-1185">Reference proteome</keyword>
<evidence type="ECO:0000313" key="5">
    <source>
        <dbReference type="Proteomes" id="UP000320585"/>
    </source>
</evidence>
<dbReference type="Proteomes" id="UP000320585">
    <property type="component" value="Chromosome"/>
</dbReference>
<dbReference type="InterPro" id="IPR029039">
    <property type="entry name" value="Flavoprotein-like_sf"/>
</dbReference>
<evidence type="ECO:0000256" key="1">
    <source>
        <dbReference type="SAM" id="MobiDB-lite"/>
    </source>
</evidence>
<reference evidence="5" key="1">
    <citation type="submission" date="2019-05" db="EMBL/GenBank/DDBJ databases">
        <title>Complete genome sequencing of Dialister sp. strain 5BBH33.</title>
        <authorList>
            <person name="Sakamoto M."/>
            <person name="Murakami T."/>
            <person name="Mori H."/>
        </authorList>
    </citation>
    <scope>NUCLEOTIDE SEQUENCE [LARGE SCALE GENOMIC DNA]</scope>
    <source>
        <strain evidence="5">5BBH33</strain>
    </source>
</reference>
<dbReference type="KEGG" id="dho:Dia5BBH33_12060"/>
<organism evidence="4 5">
    <name type="scientific">Dialister hominis</name>
    <dbReference type="NCBI Taxonomy" id="2582419"/>
    <lineage>
        <taxon>Bacteria</taxon>
        <taxon>Bacillati</taxon>
        <taxon>Bacillota</taxon>
        <taxon>Negativicutes</taxon>
        <taxon>Veillonellales</taxon>
        <taxon>Veillonellaceae</taxon>
        <taxon>Dialister</taxon>
    </lineage>
</organism>
<evidence type="ECO:0000256" key="2">
    <source>
        <dbReference type="SAM" id="SignalP"/>
    </source>
</evidence>
<accession>A0A8D5A5Y4</accession>
<dbReference type="PROSITE" id="PS51257">
    <property type="entry name" value="PROKAR_LIPOPROTEIN"/>
    <property type="match status" value="1"/>
</dbReference>
<dbReference type="GO" id="GO:0010181">
    <property type="term" value="F:FMN binding"/>
    <property type="evidence" value="ECO:0007669"/>
    <property type="project" value="InterPro"/>
</dbReference>
<dbReference type="PANTHER" id="PTHR39201:SF1">
    <property type="entry name" value="FLAVODOXIN-LIKE DOMAIN-CONTAINING PROTEIN"/>
    <property type="match status" value="1"/>
</dbReference>
<keyword evidence="2" id="KW-0732">Signal</keyword>
<proteinExistence type="predicted"/>
<feature type="region of interest" description="Disordered" evidence="1">
    <location>
        <begin position="29"/>
        <end position="56"/>
    </location>
</feature>
<sequence>MKIKKICAALALGGLVLALTACGNSGSSSSKAASAVQPTSQNGKYVPNPTGKPMSEDLKDQLESLHEKEAKSIDTIKELPAGSNKGKKIMIAYFTWGGITGEVAHSIQQKIGGDIYEIKRDPDYSKEYNAVLKEAAAETDSNARPKLAGIQPDLKQYDVLVLGYPAWWFTAPMVIPSFLEQQDLKGKLIVPFMCSYSSPIEVTIPAIAAAAPGAKIFQGLTLDANTSYNVIDPWLTKAGLM</sequence>